<dbReference type="PANTHER" id="PTHR10218:SF302">
    <property type="entry name" value="GUANINE NUCLEOTIDE-BINDING PROTEIN ALPHA-5 SUBUNIT"/>
    <property type="match status" value="1"/>
</dbReference>
<keyword evidence="3 5" id="KW-0342">GTP-binding</keyword>
<proteinExistence type="predicted"/>
<dbReference type="PROSITE" id="PS51417">
    <property type="entry name" value="ARF"/>
    <property type="match status" value="1"/>
</dbReference>
<dbReference type="Pfam" id="PF00503">
    <property type="entry name" value="G-alpha"/>
    <property type="match status" value="1"/>
</dbReference>
<dbReference type="PROSITE" id="PS51882">
    <property type="entry name" value="G_ALPHA"/>
    <property type="match status" value="1"/>
</dbReference>
<gene>
    <name evidence="7" type="ORF">M0811_00359</name>
</gene>
<dbReference type="OrthoDB" id="5817230at2759"/>
<dbReference type="FunFam" id="3.40.50.300:FF:000692">
    <property type="entry name" value="Guanine nucleotide-binding protein subunit alpha"/>
    <property type="match status" value="1"/>
</dbReference>
<dbReference type="GO" id="GO:0046872">
    <property type="term" value="F:metal ion binding"/>
    <property type="evidence" value="ECO:0007669"/>
    <property type="project" value="UniProtKB-KW"/>
</dbReference>
<keyword evidence="6" id="KW-0460">Magnesium</keyword>
<organism evidence="7 8">
    <name type="scientific">Anaeramoeba ignava</name>
    <name type="common">Anaerobic marine amoeba</name>
    <dbReference type="NCBI Taxonomy" id="1746090"/>
    <lineage>
        <taxon>Eukaryota</taxon>
        <taxon>Metamonada</taxon>
        <taxon>Anaeramoebidae</taxon>
        <taxon>Anaeramoeba</taxon>
    </lineage>
</organism>
<sequence>MGCKFSTKKISQKDSKRNKDIEIRLQSDYKKEQNKTKIILLGTGESGKSTLIKQLSLLFSNGFDEDDFVTYRDTIRSNILFHMNILLQEATKLKIKLEEQNQLIAENFLKKEYCLPNDLNPETTEQINLLWKDPNIRKVYDLRSSFSLPDSCSYYFDEIDRIVAQEYKPTSKDILLCRIPTTGINSIDFQNKDLLWEVIDVGGQRSERRKWIDHFYDVDFLIYIVATSEYDQKLFEDLTVNRMEESLTMFQSIMKIPAFANKPCVLLLNKIDLFEEKIKKISIKSLFPEYLGDDDPTSCLKFIEQKFFDLVDNSHQIFSISCCATETDKMRDVFDQINKYFAQNSKKI</sequence>
<keyword evidence="1 6" id="KW-0479">Metal-binding</keyword>
<dbReference type="GO" id="GO:0005525">
    <property type="term" value="F:GTP binding"/>
    <property type="evidence" value="ECO:0007669"/>
    <property type="project" value="UniProtKB-KW"/>
</dbReference>
<feature type="binding site" evidence="5">
    <location>
        <begin position="269"/>
        <end position="272"/>
    </location>
    <ligand>
        <name>GTP</name>
        <dbReference type="ChEBI" id="CHEBI:37565"/>
    </ligand>
</feature>
<dbReference type="Gene3D" id="3.40.50.300">
    <property type="entry name" value="P-loop containing nucleotide triphosphate hydrolases"/>
    <property type="match status" value="1"/>
</dbReference>
<evidence type="ECO:0000256" key="5">
    <source>
        <dbReference type="PIRSR" id="PIRSR601019-1"/>
    </source>
</evidence>
<dbReference type="SMART" id="SM00275">
    <property type="entry name" value="G_alpha"/>
    <property type="match status" value="1"/>
</dbReference>
<keyword evidence="2 5" id="KW-0547">Nucleotide-binding</keyword>
<feature type="binding site" evidence="5">
    <location>
        <begin position="175"/>
        <end position="181"/>
    </location>
    <ligand>
        <name>GTP</name>
        <dbReference type="ChEBI" id="CHEBI:37565"/>
    </ligand>
</feature>
<evidence type="ECO:0000313" key="8">
    <source>
        <dbReference type="Proteomes" id="UP001149090"/>
    </source>
</evidence>
<dbReference type="GO" id="GO:0031683">
    <property type="term" value="F:G-protein beta/gamma-subunit complex binding"/>
    <property type="evidence" value="ECO:0007669"/>
    <property type="project" value="InterPro"/>
</dbReference>
<dbReference type="PRINTS" id="PR00318">
    <property type="entry name" value="GPROTEINA"/>
</dbReference>
<dbReference type="InterPro" id="IPR001019">
    <property type="entry name" value="Gprotein_alpha_su"/>
</dbReference>
<feature type="binding site" evidence="5">
    <location>
        <begin position="45"/>
        <end position="50"/>
    </location>
    <ligand>
        <name>GTP</name>
        <dbReference type="ChEBI" id="CHEBI:37565"/>
    </ligand>
</feature>
<comment type="caution">
    <text evidence="7">The sequence shown here is derived from an EMBL/GenBank/DDBJ whole genome shotgun (WGS) entry which is preliminary data.</text>
</comment>
<dbReference type="SUPFAM" id="SSF52540">
    <property type="entry name" value="P-loop containing nucleoside triphosphate hydrolases"/>
    <property type="match status" value="1"/>
</dbReference>
<dbReference type="Gene3D" id="1.10.400.10">
    <property type="entry name" value="GI Alpha 1, domain 2-like"/>
    <property type="match status" value="1"/>
</dbReference>
<reference evidence="7" key="1">
    <citation type="submission" date="2022-10" db="EMBL/GenBank/DDBJ databases">
        <title>Novel sulphate-reducing endosymbionts in the free-living metamonad Anaeramoeba.</title>
        <authorList>
            <person name="Jerlstrom-Hultqvist J."/>
            <person name="Cepicka I."/>
            <person name="Gallot-Lavallee L."/>
            <person name="Salas-Leiva D."/>
            <person name="Curtis B.A."/>
            <person name="Zahonova K."/>
            <person name="Pipaliya S."/>
            <person name="Dacks J."/>
            <person name="Roger A.J."/>
        </authorList>
    </citation>
    <scope>NUCLEOTIDE SEQUENCE</scope>
    <source>
        <strain evidence="7">BMAN</strain>
    </source>
</reference>
<dbReference type="InterPro" id="IPR011025">
    <property type="entry name" value="GproteinA_insert"/>
</dbReference>
<keyword evidence="8" id="KW-1185">Reference proteome</keyword>
<dbReference type="GO" id="GO:0005737">
    <property type="term" value="C:cytoplasm"/>
    <property type="evidence" value="ECO:0007669"/>
    <property type="project" value="TreeGrafter"/>
</dbReference>
<feature type="binding site" evidence="6">
    <location>
        <position position="49"/>
    </location>
    <ligand>
        <name>Mg(2+)</name>
        <dbReference type="ChEBI" id="CHEBI:18420"/>
    </ligand>
</feature>
<evidence type="ECO:0000313" key="7">
    <source>
        <dbReference type="EMBL" id="KAJ5077039.1"/>
    </source>
</evidence>
<dbReference type="InterPro" id="IPR027417">
    <property type="entry name" value="P-loop_NTPase"/>
</dbReference>
<dbReference type="OMA" id="IMRRQIN"/>
<name>A0A9Q0RFS8_ANAIG</name>
<evidence type="ECO:0000256" key="4">
    <source>
        <dbReference type="ARBA" id="ARBA00023224"/>
    </source>
</evidence>
<dbReference type="SUPFAM" id="SSF47895">
    <property type="entry name" value="Transducin (alpha subunit), insertion domain"/>
    <property type="match status" value="1"/>
</dbReference>
<evidence type="ECO:0000256" key="1">
    <source>
        <dbReference type="ARBA" id="ARBA00022723"/>
    </source>
</evidence>
<feature type="binding site" evidence="5">
    <location>
        <begin position="200"/>
        <end position="204"/>
    </location>
    <ligand>
        <name>GTP</name>
        <dbReference type="ChEBI" id="CHEBI:37565"/>
    </ligand>
</feature>
<dbReference type="PANTHER" id="PTHR10218">
    <property type="entry name" value="GTP-BINDING PROTEIN ALPHA SUBUNIT"/>
    <property type="match status" value="1"/>
</dbReference>
<dbReference type="GO" id="GO:0003924">
    <property type="term" value="F:GTPase activity"/>
    <property type="evidence" value="ECO:0007669"/>
    <property type="project" value="InterPro"/>
</dbReference>
<dbReference type="GO" id="GO:0005834">
    <property type="term" value="C:heterotrimeric G-protein complex"/>
    <property type="evidence" value="ECO:0007669"/>
    <property type="project" value="TreeGrafter"/>
</dbReference>
<dbReference type="GO" id="GO:0001664">
    <property type="term" value="F:G protein-coupled receptor binding"/>
    <property type="evidence" value="ECO:0007669"/>
    <property type="project" value="TreeGrafter"/>
</dbReference>
<keyword evidence="4" id="KW-0807">Transducer</keyword>
<evidence type="ECO:0000256" key="2">
    <source>
        <dbReference type="ARBA" id="ARBA00022741"/>
    </source>
</evidence>
<dbReference type="EMBL" id="JAPDFW010000059">
    <property type="protein sequence ID" value="KAJ5077039.1"/>
    <property type="molecule type" value="Genomic_DNA"/>
</dbReference>
<evidence type="ECO:0000256" key="3">
    <source>
        <dbReference type="ARBA" id="ARBA00023134"/>
    </source>
</evidence>
<protein>
    <submittedName>
        <fullName evidence="7">Guanine nucleotide-binding protein subunit alpha</fullName>
    </submittedName>
</protein>
<feature type="binding site" evidence="6">
    <location>
        <position position="181"/>
    </location>
    <ligand>
        <name>Mg(2+)</name>
        <dbReference type="ChEBI" id="CHEBI:18420"/>
    </ligand>
</feature>
<dbReference type="CDD" id="cd00066">
    <property type="entry name" value="G-alpha"/>
    <property type="match status" value="1"/>
</dbReference>
<dbReference type="Proteomes" id="UP001149090">
    <property type="component" value="Unassembled WGS sequence"/>
</dbReference>
<feature type="binding site" evidence="5">
    <location>
        <position position="324"/>
    </location>
    <ligand>
        <name>GTP</name>
        <dbReference type="ChEBI" id="CHEBI:37565"/>
    </ligand>
</feature>
<feature type="binding site" evidence="5">
    <location>
        <begin position="150"/>
        <end position="151"/>
    </location>
    <ligand>
        <name>GTP</name>
        <dbReference type="ChEBI" id="CHEBI:37565"/>
    </ligand>
</feature>
<evidence type="ECO:0000256" key="6">
    <source>
        <dbReference type="PIRSR" id="PIRSR601019-2"/>
    </source>
</evidence>
<dbReference type="GO" id="GO:0007188">
    <property type="term" value="P:adenylate cyclase-modulating G protein-coupled receptor signaling pathway"/>
    <property type="evidence" value="ECO:0007669"/>
    <property type="project" value="TreeGrafter"/>
</dbReference>
<accession>A0A9Q0RFS8</accession>
<dbReference type="AlphaFoldDB" id="A0A9Q0RFS8"/>